<evidence type="ECO:0000256" key="8">
    <source>
        <dbReference type="RuleBase" id="RU004506"/>
    </source>
</evidence>
<dbReference type="GO" id="GO:0030170">
    <property type="term" value="F:pyridoxal phosphate binding"/>
    <property type="evidence" value="ECO:0007669"/>
    <property type="project" value="UniProtKB-UniRule"/>
</dbReference>
<dbReference type="Pfam" id="PF00266">
    <property type="entry name" value="Aminotran_5"/>
    <property type="match status" value="1"/>
</dbReference>
<keyword evidence="12" id="KW-1185">Reference proteome</keyword>
<dbReference type="InterPro" id="IPR000192">
    <property type="entry name" value="Aminotrans_V_dom"/>
</dbReference>
<gene>
    <name evidence="11" type="ORF">PL921480275</name>
</gene>
<comment type="cofactor">
    <cofactor evidence="1 7">
        <name>pyridoxal 5'-phosphate</name>
        <dbReference type="ChEBI" id="CHEBI:597326"/>
    </cofactor>
</comment>
<dbReference type="AlphaFoldDB" id="A0A1J1LU98"/>
<dbReference type="GO" id="GO:0006534">
    <property type="term" value="P:cysteine metabolic process"/>
    <property type="evidence" value="ECO:0007669"/>
    <property type="project" value="UniProtKB-UniRule"/>
</dbReference>
<keyword evidence="5 8" id="KW-0663">Pyridoxal phosphate</keyword>
<dbReference type="InterPro" id="IPR020578">
    <property type="entry name" value="Aminotrans_V_PyrdxlP_BS"/>
</dbReference>
<feature type="region of interest" description="Disordered" evidence="9">
    <location>
        <begin position="50"/>
        <end position="72"/>
    </location>
</feature>
<protein>
    <recommendedName>
        <fullName evidence="3 8">Cysteine desulfurase</fullName>
        <ecNumber evidence="3 8">2.8.1.7</ecNumber>
    </recommendedName>
</protein>
<evidence type="ECO:0000256" key="7">
    <source>
        <dbReference type="RuleBase" id="RU004504"/>
    </source>
</evidence>
<evidence type="ECO:0000256" key="3">
    <source>
        <dbReference type="ARBA" id="ARBA00012239"/>
    </source>
</evidence>
<comment type="function">
    <text evidence="8">Catalyzes the removal of elemental sulfur and selenium atoms from L-cysteine, L-cystine, L-selenocysteine, and L-selenocystine to produce L-alanine.</text>
</comment>
<evidence type="ECO:0000256" key="1">
    <source>
        <dbReference type="ARBA" id="ARBA00001933"/>
    </source>
</evidence>
<dbReference type="InterPro" id="IPR015422">
    <property type="entry name" value="PyrdxlP-dep_Trfase_small"/>
</dbReference>
<dbReference type="GO" id="GO:0031071">
    <property type="term" value="F:cysteine desulfurase activity"/>
    <property type="evidence" value="ECO:0007669"/>
    <property type="project" value="UniProtKB-UniRule"/>
</dbReference>
<sequence length="628" mass="68364">MTMNMPESNGKNLDYLPEPSEGNQIFDPLSVATLANQFYTALPVENNIAPLTPPQSAAPTHPPLPQPDSRGSDVGGVVFLGSAAPSQVLTEEALTRMAQQFVATLLPTQLETSFKQALTQPEPISPSLGSQPTALPAPDVTSEAFNPVPKEYLTEIPSLLPIAQPDPGIPTSGNPTAIAPISDLDWKQVFTEIQDNPLPAQEPSQPSFYFLSSPKVENLGLESGEPFDVQAIRKDFPILHQNVNGKPLIWMDNAATTQKPQSVIDSLSRFYQRDNSNIHRGAHTLAARATDAYESAREKVQRFLGASSASEIIFVRGTTEAINLVAQTYGRKHIGEGDEILLSTLEHHANIVPWQMLAQQTGAIIKVIPVSDRGEILLEEYAQLLSPRTRLVGITQVSNALGTVLPVREMTEVAHRHGVPVLVDGAQAVSHFPVNVQDINCDFYTLSGHKLFAPTGIGALYVKREILEDLPPWQGGGSMIRSVSFEKTVYSDPPAKFEAGTPNIADAVGLGAAIDYITRLGMHNIEQYEHKLTCYATKRLAEIPGLRQIGTSPHKVSVLSFILDDIPVEQVGQRLAQEGIAVRAGHHCAQPTMQRYGLTGTVRPSLAFYNTCAEIDTLIEVLQTLRFR</sequence>
<dbReference type="Proteomes" id="UP000184315">
    <property type="component" value="Unassembled WGS sequence"/>
</dbReference>
<dbReference type="PROSITE" id="PS00595">
    <property type="entry name" value="AA_TRANSFER_CLASS_5"/>
    <property type="match status" value="1"/>
</dbReference>
<dbReference type="PANTHER" id="PTHR43586">
    <property type="entry name" value="CYSTEINE DESULFURASE"/>
    <property type="match status" value="1"/>
</dbReference>
<proteinExistence type="inferred from homology"/>
<evidence type="ECO:0000256" key="2">
    <source>
        <dbReference type="ARBA" id="ARBA00010447"/>
    </source>
</evidence>
<evidence type="ECO:0000259" key="10">
    <source>
        <dbReference type="Pfam" id="PF00266"/>
    </source>
</evidence>
<dbReference type="Gene3D" id="3.90.1150.10">
    <property type="entry name" value="Aspartate Aminotransferase, domain 1"/>
    <property type="match status" value="1"/>
</dbReference>
<feature type="region of interest" description="Disordered" evidence="9">
    <location>
        <begin position="120"/>
        <end position="143"/>
    </location>
</feature>
<evidence type="ECO:0000256" key="5">
    <source>
        <dbReference type="ARBA" id="ARBA00022898"/>
    </source>
</evidence>
<dbReference type="EMBL" id="CZDF01000188">
    <property type="protein sequence ID" value="CUR36165.1"/>
    <property type="molecule type" value="Genomic_DNA"/>
</dbReference>
<dbReference type="RefSeq" id="WP_083579857.1">
    <property type="nucleotide sequence ID" value="NZ_LN889764.1"/>
</dbReference>
<keyword evidence="4 8" id="KW-0808">Transferase</keyword>
<dbReference type="InterPro" id="IPR015424">
    <property type="entry name" value="PyrdxlP-dep_Trfase"/>
</dbReference>
<evidence type="ECO:0000313" key="11">
    <source>
        <dbReference type="EMBL" id="CUR36165.1"/>
    </source>
</evidence>
<dbReference type="SUPFAM" id="SSF53383">
    <property type="entry name" value="PLP-dependent transferases"/>
    <property type="match status" value="1"/>
</dbReference>
<dbReference type="InterPro" id="IPR010970">
    <property type="entry name" value="Cys_dSase_SufS"/>
</dbReference>
<organism evidence="11 12">
    <name type="scientific">Planktothrix tepida PCC 9214</name>
    <dbReference type="NCBI Taxonomy" id="671072"/>
    <lineage>
        <taxon>Bacteria</taxon>
        <taxon>Bacillati</taxon>
        <taxon>Cyanobacteriota</taxon>
        <taxon>Cyanophyceae</taxon>
        <taxon>Oscillatoriophycideae</taxon>
        <taxon>Oscillatoriales</taxon>
        <taxon>Microcoleaceae</taxon>
        <taxon>Planktothrix</taxon>
    </lineage>
</organism>
<evidence type="ECO:0000256" key="4">
    <source>
        <dbReference type="ARBA" id="ARBA00022679"/>
    </source>
</evidence>
<reference evidence="12" key="1">
    <citation type="submission" date="2015-10" db="EMBL/GenBank/DDBJ databases">
        <authorList>
            <person name="Regsiter A."/>
            <person name="william w."/>
        </authorList>
    </citation>
    <scope>NUCLEOTIDE SEQUENCE [LARGE SCALE GENOMIC DNA]</scope>
</reference>
<evidence type="ECO:0000313" key="12">
    <source>
        <dbReference type="Proteomes" id="UP000184315"/>
    </source>
</evidence>
<feature type="domain" description="Aminotransferase class V" evidence="10">
    <location>
        <begin position="249"/>
        <end position="618"/>
    </location>
</feature>
<dbReference type="OrthoDB" id="9804366at2"/>
<dbReference type="InterPro" id="IPR015421">
    <property type="entry name" value="PyrdxlP-dep_Trfase_major"/>
</dbReference>
<name>A0A1J1LU98_9CYAN</name>
<comment type="similarity">
    <text evidence="2 8">Belongs to the class-V pyridoxal-phosphate-dependent aminotransferase family. Csd subfamily.</text>
</comment>
<dbReference type="NCBIfam" id="TIGR01979">
    <property type="entry name" value="sufS"/>
    <property type="match status" value="1"/>
</dbReference>
<evidence type="ECO:0000256" key="9">
    <source>
        <dbReference type="SAM" id="MobiDB-lite"/>
    </source>
</evidence>
<comment type="catalytic activity">
    <reaction evidence="6 8">
        <text>(sulfur carrier)-H + L-cysteine = (sulfur carrier)-SH + L-alanine</text>
        <dbReference type="Rhea" id="RHEA:43892"/>
        <dbReference type="Rhea" id="RHEA-COMP:14737"/>
        <dbReference type="Rhea" id="RHEA-COMP:14739"/>
        <dbReference type="ChEBI" id="CHEBI:29917"/>
        <dbReference type="ChEBI" id="CHEBI:35235"/>
        <dbReference type="ChEBI" id="CHEBI:57972"/>
        <dbReference type="ChEBI" id="CHEBI:64428"/>
        <dbReference type="EC" id="2.8.1.7"/>
    </reaction>
</comment>
<dbReference type="STRING" id="671072.PL921480275"/>
<dbReference type="Gene3D" id="3.40.640.10">
    <property type="entry name" value="Type I PLP-dependent aspartate aminotransferase-like (Major domain)"/>
    <property type="match status" value="1"/>
</dbReference>
<dbReference type="PANTHER" id="PTHR43586:SF8">
    <property type="entry name" value="CYSTEINE DESULFURASE 1, CHLOROPLASTIC"/>
    <property type="match status" value="1"/>
</dbReference>
<evidence type="ECO:0000256" key="6">
    <source>
        <dbReference type="ARBA" id="ARBA00050776"/>
    </source>
</evidence>
<dbReference type="EC" id="2.8.1.7" evidence="3 8"/>
<dbReference type="CDD" id="cd06453">
    <property type="entry name" value="SufS_like"/>
    <property type="match status" value="1"/>
</dbReference>
<accession>A0A1J1LU98</accession>